<evidence type="ECO:0000313" key="2">
    <source>
        <dbReference type="Proteomes" id="UP000050816"/>
    </source>
</evidence>
<dbReference type="Proteomes" id="UP000050816">
    <property type="component" value="Unassembled WGS sequence"/>
</dbReference>
<comment type="caution">
    <text evidence="1">The sequence shown here is derived from an EMBL/GenBank/DDBJ whole genome shotgun (WGS) entry which is preliminary data.</text>
</comment>
<dbReference type="EMBL" id="AZFK01000047">
    <property type="protein sequence ID" value="KRL89432.1"/>
    <property type="molecule type" value="Genomic_DNA"/>
</dbReference>
<protein>
    <submittedName>
        <fullName evidence="1">Uncharacterized protein</fullName>
    </submittedName>
</protein>
<accession>A0A0R1UEP5</accession>
<gene>
    <name evidence="1" type="ORF">FC43_GL001767</name>
</gene>
<name>A0A0R1UEP5_9LACO</name>
<dbReference type="PATRIC" id="fig|1423760.3.peg.1843"/>
<reference evidence="1 2" key="1">
    <citation type="journal article" date="2015" name="Genome Announc.">
        <title>Expanding the biotechnology potential of lactobacilli through comparative genomics of 213 strains and associated genera.</title>
        <authorList>
            <person name="Sun Z."/>
            <person name="Harris H.M."/>
            <person name="McCann A."/>
            <person name="Guo C."/>
            <person name="Argimon S."/>
            <person name="Zhang W."/>
            <person name="Yang X."/>
            <person name="Jeffery I.B."/>
            <person name="Cooney J.C."/>
            <person name="Kagawa T.F."/>
            <person name="Liu W."/>
            <person name="Song Y."/>
            <person name="Salvetti E."/>
            <person name="Wrobel A."/>
            <person name="Rasinkangas P."/>
            <person name="Parkhill J."/>
            <person name="Rea M.C."/>
            <person name="O'Sullivan O."/>
            <person name="Ritari J."/>
            <person name="Douillard F.P."/>
            <person name="Paul Ross R."/>
            <person name="Yang R."/>
            <person name="Briner A.E."/>
            <person name="Felis G.E."/>
            <person name="de Vos W.M."/>
            <person name="Barrangou R."/>
            <person name="Klaenhammer T.R."/>
            <person name="Caufield P.W."/>
            <person name="Cui Y."/>
            <person name="Zhang H."/>
            <person name="O'Toole P.W."/>
        </authorList>
    </citation>
    <scope>NUCLEOTIDE SEQUENCE [LARGE SCALE GENOMIC DNA]</scope>
    <source>
        <strain evidence="1 2">DSM 15946</strain>
    </source>
</reference>
<sequence length="53" mass="5866">MSNLAVFAQRARGDGNGSKAQAKMVRSISSWQPFVAAWFVPITARLRSAWLTK</sequence>
<dbReference type="AlphaFoldDB" id="A0A0R1UEP5"/>
<evidence type="ECO:0000313" key="1">
    <source>
        <dbReference type="EMBL" id="KRL89432.1"/>
    </source>
</evidence>
<proteinExistence type="predicted"/>
<organism evidence="1 2">
    <name type="scientific">Limosilactobacillus ingluviei DSM 15946</name>
    <dbReference type="NCBI Taxonomy" id="1423760"/>
    <lineage>
        <taxon>Bacteria</taxon>
        <taxon>Bacillati</taxon>
        <taxon>Bacillota</taxon>
        <taxon>Bacilli</taxon>
        <taxon>Lactobacillales</taxon>
        <taxon>Lactobacillaceae</taxon>
        <taxon>Limosilactobacillus</taxon>
    </lineage>
</organism>